<proteinExistence type="predicted"/>
<feature type="region of interest" description="Disordered" evidence="1">
    <location>
        <begin position="197"/>
        <end position="236"/>
    </location>
</feature>
<feature type="region of interest" description="Disordered" evidence="1">
    <location>
        <begin position="270"/>
        <end position="329"/>
    </location>
</feature>
<dbReference type="AlphaFoldDB" id="A0A8T0JAS3"/>
<protein>
    <submittedName>
        <fullName evidence="2">Uncharacterized protein</fullName>
    </submittedName>
</protein>
<feature type="region of interest" description="Disordered" evidence="1">
    <location>
        <begin position="30"/>
        <end position="50"/>
    </location>
</feature>
<gene>
    <name evidence="2" type="ORF">KC19_1G297900</name>
</gene>
<evidence type="ECO:0000256" key="1">
    <source>
        <dbReference type="SAM" id="MobiDB-lite"/>
    </source>
</evidence>
<sequence length="761" mass="82567">MALLLPQCTSSLESLHQLASLRQRVSVDHYRRSRRSVRAEHGATESSTRTQVTLNDHIKIPSSEPCCKISSIVMAPRKPARRSSRLRAKKGREASKTEPAEDIEAAEWVSRVLGNNGIVEIDPVTMAEVNGGRTDTTNTHKRIASLTTSSEVPDYFPPRGPGFPRFPGVPFEVLVAAGSAVALATVAAILNALSNQKVGDKPRQSDSEGYFLGSDFAGDPVKSSNGSNSPQLTKDRKLPAEVLASTAGLSAGAAILTAFDLQPGSVRTGLDYSSMPLPPSLSKNGPKRDSPPREQQRKWDSVAPFFTPRRSPESDPRPDPSTSRWSEEKYKTVPSFFPSDQLVGNGSSLENVTPFFADDQQGSENQDRTTLESVSPLFADDQGRELKNGPSLEAVTPFFADERGSENKNGGSLENVTPFFADERGSGNKNGGSLENVTPFFADERGSGNKNGGSLENVTPFFADERGSGNKNGGSLENVTPFFADERGSGNKYGGSLDNVTPFFADERQGRTSTGGSQLKYQNVTPFFPDDRVGRSGSTRQLSGSGFREQSGWDGESNEAMRDSLADSAAKLPRMVNFRGRTPMNSTQFTDQRSVGNERVFAAVREDLLSGPMQSEGKQMLAEMANRAQGQHREFMEGTIEDRFGSSFGGEEAPSVTRDLTPAELALLEEIKEEEARQHAKFQALQAAFPALAIGAGAVGALAGVDGAFEMVGVTATASFISYELLWANKRRELLDELSRITDHHKLFSFLRRRKILKDDC</sequence>
<feature type="compositionally biased region" description="Polar residues" evidence="1">
    <location>
        <begin position="511"/>
        <end position="525"/>
    </location>
</feature>
<feature type="compositionally biased region" description="Polar residues" evidence="1">
    <location>
        <begin position="222"/>
        <end position="232"/>
    </location>
</feature>
<dbReference type="EMBL" id="CM026421">
    <property type="protein sequence ID" value="KAG0593010.1"/>
    <property type="molecule type" value="Genomic_DNA"/>
</dbReference>
<feature type="compositionally biased region" description="Basic and acidic residues" evidence="1">
    <location>
        <begin position="286"/>
        <end position="300"/>
    </location>
</feature>
<comment type="caution">
    <text evidence="2">The sequence shown here is derived from an EMBL/GenBank/DDBJ whole genome shotgun (WGS) entry which is preliminary data.</text>
</comment>
<feature type="compositionally biased region" description="Basic residues" evidence="1">
    <location>
        <begin position="78"/>
        <end position="90"/>
    </location>
</feature>
<organism evidence="2 3">
    <name type="scientific">Ceratodon purpureus</name>
    <name type="common">Fire moss</name>
    <name type="synonym">Dicranum purpureum</name>
    <dbReference type="NCBI Taxonomy" id="3225"/>
    <lineage>
        <taxon>Eukaryota</taxon>
        <taxon>Viridiplantae</taxon>
        <taxon>Streptophyta</taxon>
        <taxon>Embryophyta</taxon>
        <taxon>Bryophyta</taxon>
        <taxon>Bryophytina</taxon>
        <taxon>Bryopsida</taxon>
        <taxon>Dicranidae</taxon>
        <taxon>Pseudoditrichales</taxon>
        <taxon>Ditrichaceae</taxon>
        <taxon>Ceratodon</taxon>
    </lineage>
</organism>
<feature type="region of interest" description="Disordered" evidence="1">
    <location>
        <begin position="76"/>
        <end position="99"/>
    </location>
</feature>
<feature type="region of interest" description="Disordered" evidence="1">
    <location>
        <begin position="510"/>
        <end position="558"/>
    </location>
</feature>
<evidence type="ECO:0000313" key="2">
    <source>
        <dbReference type="EMBL" id="KAG0593010.1"/>
    </source>
</evidence>
<keyword evidence="3" id="KW-1185">Reference proteome</keyword>
<evidence type="ECO:0000313" key="3">
    <source>
        <dbReference type="Proteomes" id="UP000822688"/>
    </source>
</evidence>
<dbReference type="Proteomes" id="UP000822688">
    <property type="component" value="Chromosome 1"/>
</dbReference>
<name>A0A8T0JAS3_CERPU</name>
<reference evidence="2" key="1">
    <citation type="submission" date="2020-06" db="EMBL/GenBank/DDBJ databases">
        <title>WGS assembly of Ceratodon purpureus strain R40.</title>
        <authorList>
            <person name="Carey S.B."/>
            <person name="Jenkins J."/>
            <person name="Shu S."/>
            <person name="Lovell J.T."/>
            <person name="Sreedasyam A."/>
            <person name="Maumus F."/>
            <person name="Tiley G.P."/>
            <person name="Fernandez-Pozo N."/>
            <person name="Barry K."/>
            <person name="Chen C."/>
            <person name="Wang M."/>
            <person name="Lipzen A."/>
            <person name="Daum C."/>
            <person name="Saski C.A."/>
            <person name="Payton A.C."/>
            <person name="Mcbreen J.C."/>
            <person name="Conrad R.E."/>
            <person name="Kollar L.M."/>
            <person name="Olsson S."/>
            <person name="Huttunen S."/>
            <person name="Landis J.B."/>
            <person name="Wickett N.J."/>
            <person name="Johnson M.G."/>
            <person name="Rensing S.A."/>
            <person name="Grimwood J."/>
            <person name="Schmutz J."/>
            <person name="Mcdaniel S.F."/>
        </authorList>
    </citation>
    <scope>NUCLEOTIDE SEQUENCE</scope>
    <source>
        <strain evidence="2">R40</strain>
    </source>
</reference>
<accession>A0A8T0JAS3</accession>